<protein>
    <submittedName>
        <fullName evidence="7">Major facilitator superfamily MFS_1</fullName>
    </submittedName>
</protein>
<feature type="transmembrane region" description="Helical" evidence="5">
    <location>
        <begin position="164"/>
        <end position="184"/>
    </location>
</feature>
<feature type="domain" description="Major facilitator superfamily (MFS) profile" evidence="6">
    <location>
        <begin position="40"/>
        <end position="432"/>
    </location>
</feature>
<feature type="transmembrane region" description="Helical" evidence="5">
    <location>
        <begin position="377"/>
        <end position="400"/>
    </location>
</feature>
<dbReference type="EMBL" id="CP003236">
    <property type="protein sequence ID" value="AFK53498.1"/>
    <property type="molecule type" value="Genomic_DNA"/>
</dbReference>
<dbReference type="HOGENOM" id="CLU_001265_59_9_5"/>
<feature type="transmembrane region" description="Helical" evidence="5">
    <location>
        <begin position="107"/>
        <end position="126"/>
    </location>
</feature>
<feature type="transmembrane region" description="Helical" evidence="5">
    <location>
        <begin position="36"/>
        <end position="57"/>
    </location>
</feature>
<accession>I3TL60</accession>
<dbReference type="PANTHER" id="PTHR11360">
    <property type="entry name" value="MONOCARBOXYLATE TRANSPORTER"/>
    <property type="match status" value="1"/>
</dbReference>
<dbReference type="KEGG" id="tmo:TMO_1659"/>
<organism evidence="7 8">
    <name type="scientific">Tistrella mobilis (strain KA081020-065)</name>
    <dbReference type="NCBI Taxonomy" id="1110502"/>
    <lineage>
        <taxon>Bacteria</taxon>
        <taxon>Pseudomonadati</taxon>
        <taxon>Pseudomonadota</taxon>
        <taxon>Alphaproteobacteria</taxon>
        <taxon>Geminicoccales</taxon>
        <taxon>Geminicoccaceae</taxon>
        <taxon>Tistrella</taxon>
    </lineage>
</organism>
<evidence type="ECO:0000256" key="3">
    <source>
        <dbReference type="ARBA" id="ARBA00023136"/>
    </source>
</evidence>
<keyword evidence="1 5" id="KW-0812">Transmembrane</keyword>
<reference evidence="7 8" key="1">
    <citation type="journal article" date="2012" name="J. Am. Chem. Soc.">
        <title>Bacterial biosynthesis and maturation of the didemnin anti-cancer agents.</title>
        <authorList>
            <person name="Xu Y."/>
            <person name="Kersten R.D."/>
            <person name="Nam S.J."/>
            <person name="Lu L."/>
            <person name="Al-Suwailem A.M."/>
            <person name="Zheng H."/>
            <person name="Fenical W."/>
            <person name="Dorrestein P.C."/>
            <person name="Moore B.S."/>
            <person name="Qian P.Y."/>
        </authorList>
    </citation>
    <scope>NUCLEOTIDE SEQUENCE [LARGE SCALE GENOMIC DNA]</scope>
    <source>
        <strain evidence="7 8">KA081020-065</strain>
    </source>
</reference>
<keyword evidence="3 5" id="KW-0472">Membrane</keyword>
<dbReference type="eggNOG" id="COG2814">
    <property type="taxonomic scope" value="Bacteria"/>
</dbReference>
<evidence type="ECO:0000256" key="4">
    <source>
        <dbReference type="SAM" id="MobiDB-lite"/>
    </source>
</evidence>
<keyword evidence="2 5" id="KW-1133">Transmembrane helix</keyword>
<evidence type="ECO:0000313" key="8">
    <source>
        <dbReference type="Proteomes" id="UP000005258"/>
    </source>
</evidence>
<dbReference type="SUPFAM" id="SSF103473">
    <property type="entry name" value="MFS general substrate transporter"/>
    <property type="match status" value="1"/>
</dbReference>
<evidence type="ECO:0000256" key="2">
    <source>
        <dbReference type="ARBA" id="ARBA00022989"/>
    </source>
</evidence>
<keyword evidence="8" id="KW-1185">Reference proteome</keyword>
<feature type="transmembrane region" description="Helical" evidence="5">
    <location>
        <begin position="132"/>
        <end position="152"/>
    </location>
</feature>
<dbReference type="Pfam" id="PF07690">
    <property type="entry name" value="MFS_1"/>
    <property type="match status" value="1"/>
</dbReference>
<feature type="transmembrane region" description="Helical" evidence="5">
    <location>
        <begin position="319"/>
        <end position="337"/>
    </location>
</feature>
<dbReference type="PATRIC" id="fig|1110502.3.peg.1708"/>
<gene>
    <name evidence="7" type="ordered locus">TMO_1659</name>
</gene>
<dbReference type="PROSITE" id="PS50850">
    <property type="entry name" value="MFS"/>
    <property type="match status" value="1"/>
</dbReference>
<name>I3TL60_TISMK</name>
<dbReference type="InterPro" id="IPR011701">
    <property type="entry name" value="MFS"/>
</dbReference>
<dbReference type="STRING" id="1110502.TMO_1659"/>
<feature type="transmembrane region" description="Helical" evidence="5">
    <location>
        <begin position="406"/>
        <end position="426"/>
    </location>
</feature>
<sequence>MQKTFGSDDPSSPPQKNKIKASGLPMTTTSPASPVFHGWFVVAAAFAVMFIGFGAAYSFSAFVDPLQGTFGASRGEVSLIFSLAGFLYFALGLITGPIADRWGARPITLAGMVFVGLGMILAAQATSMNQVYIAYGLGVGLGVGCSYVPAIACVQRWFTRKRAFASGLAVAGIGVGTLVVPPAASLAIEALGWRTAWVVMGVAAIVLGAGMALLLEADPRHRGLAPDGGAAVAVQGTGPAPGMSVAEALRSRAFFQLYLSGTISAFGVFVPFVHLVPYATDRGTAPATAALLLGVIGIGSTAGRFMLGGIADRLGRRTTLVCMYVGMGASLIIWAGFSSLWALGLFAFLYGVFYGGWVAVLPSVVMDAFGSRNVSGIIGILYTCVAVGTLVGPTAAGYIYDASGSYLLPILVAMTGNFTAAGVMALGMRRGQ</sequence>
<dbReference type="GO" id="GO:0022857">
    <property type="term" value="F:transmembrane transporter activity"/>
    <property type="evidence" value="ECO:0007669"/>
    <property type="project" value="InterPro"/>
</dbReference>
<feature type="transmembrane region" description="Helical" evidence="5">
    <location>
        <begin position="257"/>
        <end position="279"/>
    </location>
</feature>
<evidence type="ECO:0000259" key="6">
    <source>
        <dbReference type="PROSITE" id="PS50850"/>
    </source>
</evidence>
<feature type="transmembrane region" description="Helical" evidence="5">
    <location>
        <begin position="77"/>
        <end position="95"/>
    </location>
</feature>
<dbReference type="Gene3D" id="1.20.1250.20">
    <property type="entry name" value="MFS general substrate transporter like domains"/>
    <property type="match status" value="2"/>
</dbReference>
<feature type="region of interest" description="Disordered" evidence="4">
    <location>
        <begin position="1"/>
        <end position="23"/>
    </location>
</feature>
<dbReference type="InterPro" id="IPR036259">
    <property type="entry name" value="MFS_trans_sf"/>
</dbReference>
<evidence type="ECO:0000256" key="1">
    <source>
        <dbReference type="ARBA" id="ARBA00022692"/>
    </source>
</evidence>
<dbReference type="InterPro" id="IPR020846">
    <property type="entry name" value="MFS_dom"/>
</dbReference>
<feature type="transmembrane region" description="Helical" evidence="5">
    <location>
        <begin position="196"/>
        <end position="215"/>
    </location>
</feature>
<feature type="transmembrane region" description="Helical" evidence="5">
    <location>
        <begin position="285"/>
        <end position="307"/>
    </location>
</feature>
<dbReference type="Proteomes" id="UP000005258">
    <property type="component" value="Chromosome"/>
</dbReference>
<dbReference type="InterPro" id="IPR050327">
    <property type="entry name" value="Proton-linked_MCT"/>
</dbReference>
<feature type="transmembrane region" description="Helical" evidence="5">
    <location>
        <begin position="343"/>
        <end position="365"/>
    </location>
</feature>
<dbReference type="PANTHER" id="PTHR11360:SF284">
    <property type="entry name" value="EG:103B4.3 PROTEIN-RELATED"/>
    <property type="match status" value="1"/>
</dbReference>
<evidence type="ECO:0000256" key="5">
    <source>
        <dbReference type="SAM" id="Phobius"/>
    </source>
</evidence>
<proteinExistence type="predicted"/>
<evidence type="ECO:0000313" key="7">
    <source>
        <dbReference type="EMBL" id="AFK53498.1"/>
    </source>
</evidence>
<dbReference type="AlphaFoldDB" id="I3TL60"/>